<proteinExistence type="predicted"/>
<accession>A0A7C9DEU5</accession>
<organism evidence="1">
    <name type="scientific">Opuntia streptacantha</name>
    <name type="common">Prickly pear cactus</name>
    <name type="synonym">Opuntia cardona</name>
    <dbReference type="NCBI Taxonomy" id="393608"/>
    <lineage>
        <taxon>Eukaryota</taxon>
        <taxon>Viridiplantae</taxon>
        <taxon>Streptophyta</taxon>
        <taxon>Embryophyta</taxon>
        <taxon>Tracheophyta</taxon>
        <taxon>Spermatophyta</taxon>
        <taxon>Magnoliopsida</taxon>
        <taxon>eudicotyledons</taxon>
        <taxon>Gunneridae</taxon>
        <taxon>Pentapetalae</taxon>
        <taxon>Caryophyllales</taxon>
        <taxon>Cactineae</taxon>
        <taxon>Cactaceae</taxon>
        <taxon>Opuntioideae</taxon>
        <taxon>Opuntia</taxon>
    </lineage>
</organism>
<sequence length="105" mass="11567">MPDSFTVSPLFRCSVVVLLCRHNPPRSSPATFNVQLTTTAMPSTTGGDLKLLCSFPLSDLFVPYAKPCWSPAPVPLQDTDDASRLRLVTGRRPPRRSQHHPILLA</sequence>
<dbReference type="EMBL" id="GISG01101479">
    <property type="protein sequence ID" value="MBA4636688.1"/>
    <property type="molecule type" value="Transcribed_RNA"/>
</dbReference>
<name>A0A7C9DEU5_OPUST</name>
<reference evidence="1" key="2">
    <citation type="submission" date="2020-07" db="EMBL/GenBank/DDBJ databases">
        <authorList>
            <person name="Vera ALvarez R."/>
            <person name="Arias-Moreno D.M."/>
            <person name="Jimenez-Jacinto V."/>
            <person name="Jimenez-Bremont J.F."/>
            <person name="Swaminathan K."/>
            <person name="Moose S.P."/>
            <person name="Guerrero-Gonzalez M.L."/>
            <person name="Marino-Ramirez L."/>
            <person name="Landsman D."/>
            <person name="Rodriguez-Kessler M."/>
            <person name="Delgado-Sanchez P."/>
        </authorList>
    </citation>
    <scope>NUCLEOTIDE SEQUENCE</scope>
    <source>
        <tissue evidence="1">Cladode</tissue>
    </source>
</reference>
<dbReference type="AlphaFoldDB" id="A0A7C9DEU5"/>
<evidence type="ECO:0000313" key="1">
    <source>
        <dbReference type="EMBL" id="MBA4636688.1"/>
    </source>
</evidence>
<protein>
    <submittedName>
        <fullName evidence="1">Uncharacterized protein</fullName>
    </submittedName>
</protein>
<reference evidence="1" key="1">
    <citation type="journal article" date="2013" name="J. Plant Res.">
        <title>Effect of fungi and light on seed germination of three Opuntia species from semiarid lands of central Mexico.</title>
        <authorList>
            <person name="Delgado-Sanchez P."/>
            <person name="Jimenez-Bremont J.F."/>
            <person name="Guerrero-Gonzalez Mde L."/>
            <person name="Flores J."/>
        </authorList>
    </citation>
    <scope>NUCLEOTIDE SEQUENCE</scope>
    <source>
        <tissue evidence="1">Cladode</tissue>
    </source>
</reference>